<protein>
    <submittedName>
        <fullName evidence="2">SnoaL-like domain protein</fullName>
    </submittedName>
</protein>
<evidence type="ECO:0000313" key="2">
    <source>
        <dbReference type="EMBL" id="AMY12607.1"/>
    </source>
</evidence>
<accession>A0A143PV25</accession>
<dbReference type="Gene3D" id="3.10.450.50">
    <property type="match status" value="1"/>
</dbReference>
<dbReference type="RefSeq" id="WP_157899836.1">
    <property type="nucleotide sequence ID" value="NZ_CP015136.1"/>
</dbReference>
<dbReference type="Pfam" id="PF14534">
    <property type="entry name" value="DUF4440"/>
    <property type="match status" value="1"/>
</dbReference>
<dbReference type="Proteomes" id="UP000076079">
    <property type="component" value="Chromosome"/>
</dbReference>
<feature type="domain" description="DUF4440" evidence="1">
    <location>
        <begin position="96"/>
        <end position="207"/>
    </location>
</feature>
<reference evidence="2 3" key="1">
    <citation type="journal article" date="2016" name="Genome Announc.">
        <title>First Complete Genome Sequence of a Subdivision 6 Acidobacterium Strain.</title>
        <authorList>
            <person name="Huang S."/>
            <person name="Vieira S."/>
            <person name="Bunk B."/>
            <person name="Riedel T."/>
            <person name="Sproer C."/>
            <person name="Overmann J."/>
        </authorList>
    </citation>
    <scope>NUCLEOTIDE SEQUENCE [LARGE SCALE GENOMIC DNA]</scope>
    <source>
        <strain evidence="3">DSM 100886 HEG_-6_39</strain>
    </source>
</reference>
<dbReference type="InterPro" id="IPR032710">
    <property type="entry name" value="NTF2-like_dom_sf"/>
</dbReference>
<organism evidence="2 3">
    <name type="scientific">Luteitalea pratensis</name>
    <dbReference type="NCBI Taxonomy" id="1855912"/>
    <lineage>
        <taxon>Bacteria</taxon>
        <taxon>Pseudomonadati</taxon>
        <taxon>Acidobacteriota</taxon>
        <taxon>Vicinamibacteria</taxon>
        <taxon>Vicinamibacterales</taxon>
        <taxon>Vicinamibacteraceae</taxon>
        <taxon>Luteitalea</taxon>
    </lineage>
</organism>
<dbReference type="STRING" id="1855912.LuPra_05886"/>
<dbReference type="InterPro" id="IPR027843">
    <property type="entry name" value="DUF4440"/>
</dbReference>
<evidence type="ECO:0000313" key="3">
    <source>
        <dbReference type="Proteomes" id="UP000076079"/>
    </source>
</evidence>
<dbReference type="KEGG" id="abac:LuPra_05886"/>
<name>A0A143PV25_LUTPR</name>
<sequence length="228" mass="25495">MCRYLVGDTVETGSARGVVEAIEVRTRMLDDDGRRHIIRHADVGRVVLVSDKEIAWNSRAMLIHRHSRRVVSRLVSQDRQARSFMTNPEDERAVLMRASREWAHAAASGDLERALAYWTDDAILLPPDQPAVVGKDAIRAWIRQASSIPGFSITWEPELATVSNGADVGYLVERNRMTFRDVSGELKTQYGKAVTVWRKQADGGWKCVIDTWNTSPVERVLAANGPGT</sequence>
<dbReference type="SUPFAM" id="SSF54427">
    <property type="entry name" value="NTF2-like"/>
    <property type="match status" value="1"/>
</dbReference>
<keyword evidence="3" id="KW-1185">Reference proteome</keyword>
<proteinExistence type="predicted"/>
<gene>
    <name evidence="2" type="ORF">LuPra_05886</name>
</gene>
<dbReference type="AlphaFoldDB" id="A0A143PV25"/>
<reference evidence="3" key="2">
    <citation type="submission" date="2016-04" db="EMBL/GenBank/DDBJ databases">
        <title>First Complete Genome Sequence of a Subdivision 6 Acidobacterium.</title>
        <authorList>
            <person name="Huang S."/>
            <person name="Vieira S."/>
            <person name="Bunk B."/>
            <person name="Riedel T."/>
            <person name="Sproeer C."/>
            <person name="Overmann J."/>
        </authorList>
    </citation>
    <scope>NUCLEOTIDE SEQUENCE [LARGE SCALE GENOMIC DNA]</scope>
    <source>
        <strain evidence="3">DSM 100886 HEG_-6_39</strain>
    </source>
</reference>
<evidence type="ECO:0000259" key="1">
    <source>
        <dbReference type="Pfam" id="PF14534"/>
    </source>
</evidence>
<dbReference type="EMBL" id="CP015136">
    <property type="protein sequence ID" value="AMY12607.1"/>
    <property type="molecule type" value="Genomic_DNA"/>
</dbReference>
<dbReference type="OrthoDB" id="7201546at2"/>